<protein>
    <submittedName>
        <fullName evidence="2">Mudr family transposase</fullName>
    </submittedName>
</protein>
<evidence type="ECO:0000313" key="2">
    <source>
        <dbReference type="EMBL" id="KAF5201713.1"/>
    </source>
</evidence>
<accession>A0A7J6WXD6</accession>
<dbReference type="Proteomes" id="UP000554482">
    <property type="component" value="Unassembled WGS sequence"/>
</dbReference>
<feature type="non-terminal residue" evidence="2">
    <location>
        <position position="256"/>
    </location>
</feature>
<dbReference type="EMBL" id="JABWDY010009040">
    <property type="protein sequence ID" value="KAF5201713.1"/>
    <property type="molecule type" value="Genomic_DNA"/>
</dbReference>
<feature type="domain" description="Transposase MuDR plant" evidence="1">
    <location>
        <begin position="29"/>
        <end position="94"/>
    </location>
</feature>
<dbReference type="OrthoDB" id="1932754at2759"/>
<evidence type="ECO:0000259" key="1">
    <source>
        <dbReference type="Pfam" id="PF03108"/>
    </source>
</evidence>
<keyword evidence="3" id="KW-1185">Reference proteome</keyword>
<dbReference type="Pfam" id="PF03108">
    <property type="entry name" value="DBD_Tnp_Mut"/>
    <property type="match status" value="1"/>
</dbReference>
<dbReference type="PANTHER" id="PTHR31973:SF187">
    <property type="entry name" value="MUTATOR TRANSPOSASE MUDRA PROTEIN"/>
    <property type="match status" value="1"/>
</dbReference>
<name>A0A7J6WXD6_THATH</name>
<gene>
    <name evidence="2" type="ORF">FRX31_008700</name>
</gene>
<evidence type="ECO:0000313" key="3">
    <source>
        <dbReference type="Proteomes" id="UP000554482"/>
    </source>
</evidence>
<dbReference type="PANTHER" id="PTHR31973">
    <property type="entry name" value="POLYPROTEIN, PUTATIVE-RELATED"/>
    <property type="match status" value="1"/>
</dbReference>
<dbReference type="InterPro" id="IPR004332">
    <property type="entry name" value="Transposase_MuDR"/>
</dbReference>
<dbReference type="AlphaFoldDB" id="A0A7J6WXD6"/>
<sequence>MVVCNSLPSDLGDHDTEVNKVLRLGSNEDIITGVGQRFRGGRHEFRLKLLLYCIKNGYKVKFIKNDKKRVTVECMKKEQDGCKWRIHASPKHGLHNFFVIKKMGPDHSCGGVIDVKNPPMTSKLVKFLMLEHVRDNPLIKAKEIINHFRMEYGVLLNYYFAWSGKELAIKEIHGGDTLSYHQLVWFAETLMKTNPGSRVVLESDPSTHKFERIFIAFEACISGFKYCRPMVALDGTFLKGKFKGCLLSATAKNGNQ</sequence>
<comment type="caution">
    <text evidence="2">The sequence shown here is derived from an EMBL/GenBank/DDBJ whole genome shotgun (WGS) entry which is preliminary data.</text>
</comment>
<reference evidence="2 3" key="1">
    <citation type="submission" date="2020-06" db="EMBL/GenBank/DDBJ databases">
        <title>Transcriptomic and genomic resources for Thalictrum thalictroides and T. hernandezii: Facilitating candidate gene discovery in an emerging model plant lineage.</title>
        <authorList>
            <person name="Arias T."/>
            <person name="Riano-Pachon D.M."/>
            <person name="Di Stilio V.S."/>
        </authorList>
    </citation>
    <scope>NUCLEOTIDE SEQUENCE [LARGE SCALE GENOMIC DNA]</scope>
    <source>
        <strain evidence="3">cv. WT478/WT964</strain>
        <tissue evidence="2">Leaves</tissue>
    </source>
</reference>
<organism evidence="2 3">
    <name type="scientific">Thalictrum thalictroides</name>
    <name type="common">Rue-anemone</name>
    <name type="synonym">Anemone thalictroides</name>
    <dbReference type="NCBI Taxonomy" id="46969"/>
    <lineage>
        <taxon>Eukaryota</taxon>
        <taxon>Viridiplantae</taxon>
        <taxon>Streptophyta</taxon>
        <taxon>Embryophyta</taxon>
        <taxon>Tracheophyta</taxon>
        <taxon>Spermatophyta</taxon>
        <taxon>Magnoliopsida</taxon>
        <taxon>Ranunculales</taxon>
        <taxon>Ranunculaceae</taxon>
        <taxon>Thalictroideae</taxon>
        <taxon>Thalictrum</taxon>
    </lineage>
</organism>
<proteinExistence type="predicted"/>